<organism evidence="1 2">
    <name type="scientific">Vasconcelosia minhoensis LEGE 07310</name>
    <dbReference type="NCBI Taxonomy" id="915328"/>
    <lineage>
        <taxon>Bacteria</taxon>
        <taxon>Bacillati</taxon>
        <taxon>Cyanobacteriota</taxon>
        <taxon>Cyanophyceae</taxon>
        <taxon>Nodosilineales</taxon>
        <taxon>Cymatolegaceae</taxon>
        <taxon>Vasconcelosia</taxon>
        <taxon>Vasconcelosia minhoensis</taxon>
    </lineage>
</organism>
<protein>
    <submittedName>
        <fullName evidence="1">PEP-CTERM sorting domain-containing protein</fullName>
    </submittedName>
</protein>
<keyword evidence="2" id="KW-1185">Reference proteome</keyword>
<dbReference type="EMBL" id="JADEXG010000048">
    <property type="protein sequence ID" value="MBE9079156.1"/>
    <property type="molecule type" value="Genomic_DNA"/>
</dbReference>
<accession>A0A8J7ARH7</accession>
<dbReference type="AlphaFoldDB" id="A0A8J7ARH7"/>
<sequence length="249" mass="26237">MAAPVVLSTAPAASAAILWNESTDGDLSDVGLNPTQLSPLVSGSNFLKATFNAGAADPSPDYFTVEVPKGLALSAVELLSWKAEPSFEDIAFMAVQKGSVFDFVVPADRSNANGLLGWSHLRSTQVGTNKVLVEMSVSDSAPSQNGVDDFYAEEADSYPDDLLAADPELPARLLALGDQWVPGAEGFEIPLGAGTYTFWLRQGSDTNITTEFDFKTVAVSTPEPMTGLAMGLALGTGLLAFGKQRKRTT</sequence>
<reference evidence="1" key="1">
    <citation type="submission" date="2020-10" db="EMBL/GenBank/DDBJ databases">
        <authorList>
            <person name="Castelo-Branco R."/>
            <person name="Eusebio N."/>
            <person name="Adriana R."/>
            <person name="Vieira A."/>
            <person name="Brugerolle De Fraissinette N."/>
            <person name="Rezende De Castro R."/>
            <person name="Schneider M.P."/>
            <person name="Vasconcelos V."/>
            <person name="Leao P.N."/>
        </authorList>
    </citation>
    <scope>NUCLEOTIDE SEQUENCE</scope>
    <source>
        <strain evidence="1">LEGE 07310</strain>
    </source>
</reference>
<dbReference type="Proteomes" id="UP000636505">
    <property type="component" value="Unassembled WGS sequence"/>
</dbReference>
<name>A0A8J7ARH7_9CYAN</name>
<evidence type="ECO:0000313" key="2">
    <source>
        <dbReference type="Proteomes" id="UP000636505"/>
    </source>
</evidence>
<proteinExistence type="predicted"/>
<evidence type="ECO:0000313" key="1">
    <source>
        <dbReference type="EMBL" id="MBE9079156.1"/>
    </source>
</evidence>
<comment type="caution">
    <text evidence="1">The sequence shown here is derived from an EMBL/GenBank/DDBJ whole genome shotgun (WGS) entry which is preliminary data.</text>
</comment>
<gene>
    <name evidence="1" type="ORF">IQ241_17930</name>
</gene>
<dbReference type="RefSeq" id="WP_193909813.1">
    <property type="nucleotide sequence ID" value="NZ_JADEXG010000048.1"/>
</dbReference>